<dbReference type="OrthoDB" id="5498228at2"/>
<evidence type="ECO:0000313" key="2">
    <source>
        <dbReference type="Proteomes" id="UP000241808"/>
    </source>
</evidence>
<dbReference type="GO" id="GO:0031419">
    <property type="term" value="F:cobalamin binding"/>
    <property type="evidence" value="ECO:0007669"/>
    <property type="project" value="InterPro"/>
</dbReference>
<keyword evidence="2" id="KW-1185">Reference proteome</keyword>
<dbReference type="Proteomes" id="UP000241808">
    <property type="component" value="Unassembled WGS sequence"/>
</dbReference>
<organism evidence="1 2">
    <name type="scientific">Phreatobacter oligotrophus</name>
    <dbReference type="NCBI Taxonomy" id="1122261"/>
    <lineage>
        <taxon>Bacteria</taxon>
        <taxon>Pseudomonadati</taxon>
        <taxon>Pseudomonadota</taxon>
        <taxon>Alphaproteobacteria</taxon>
        <taxon>Hyphomicrobiales</taxon>
        <taxon>Phreatobacteraceae</taxon>
        <taxon>Phreatobacter</taxon>
    </lineage>
</organism>
<dbReference type="SUPFAM" id="SSF52242">
    <property type="entry name" value="Cobalamin (vitamin B12)-binding domain"/>
    <property type="match status" value="1"/>
</dbReference>
<gene>
    <name evidence="1" type="ORF">C8P69_105144</name>
</gene>
<evidence type="ECO:0000313" key="1">
    <source>
        <dbReference type="EMBL" id="PTM54994.1"/>
    </source>
</evidence>
<name>A0A2T4Z2K0_9HYPH</name>
<dbReference type="InterPro" id="IPR036724">
    <property type="entry name" value="Cobalamin-bd_sf"/>
</dbReference>
<dbReference type="EMBL" id="PZZL01000005">
    <property type="protein sequence ID" value="PTM54994.1"/>
    <property type="molecule type" value="Genomic_DNA"/>
</dbReference>
<dbReference type="CDD" id="cd02065">
    <property type="entry name" value="B12-binding_like"/>
    <property type="match status" value="1"/>
</dbReference>
<comment type="caution">
    <text evidence="1">The sequence shown here is derived from an EMBL/GenBank/DDBJ whole genome shotgun (WGS) entry which is preliminary data.</text>
</comment>
<dbReference type="RefSeq" id="WP_146167335.1">
    <property type="nucleotide sequence ID" value="NZ_PZZL01000005.1"/>
</dbReference>
<dbReference type="GO" id="GO:0046872">
    <property type="term" value="F:metal ion binding"/>
    <property type="evidence" value="ECO:0007669"/>
    <property type="project" value="InterPro"/>
</dbReference>
<dbReference type="AlphaFoldDB" id="A0A2T4Z2K0"/>
<reference evidence="1 2" key="1">
    <citation type="submission" date="2018-04" db="EMBL/GenBank/DDBJ databases">
        <title>Genomic Encyclopedia of Archaeal and Bacterial Type Strains, Phase II (KMG-II): from individual species to whole genera.</title>
        <authorList>
            <person name="Goeker M."/>
        </authorList>
    </citation>
    <scope>NUCLEOTIDE SEQUENCE [LARGE SCALE GENOMIC DNA]</scope>
    <source>
        <strain evidence="1 2">DSM 25521</strain>
    </source>
</reference>
<proteinExistence type="predicted"/>
<dbReference type="Gene3D" id="3.40.50.280">
    <property type="entry name" value="Cobalamin-binding domain"/>
    <property type="match status" value="1"/>
</dbReference>
<protein>
    <submittedName>
        <fullName evidence="1">B12 binding protein</fullName>
    </submittedName>
</protein>
<accession>A0A2T4Z2K0</accession>
<sequence length="150" mass="16286">MRDITGSGRRVEPGDGRTRHALLFHFPREQHRFGLSLVQEMFLCSGWQVTLVAPASVEEATEVVRDSWFDVLGVSLGNDDLLNDLTSAISTWRRGSRNQALAVLVGGPAFLDHPERSGEVGADASAPNAREAVKIAEHLVGVGMRSPRGN</sequence>